<evidence type="ECO:0000256" key="3">
    <source>
        <dbReference type="ARBA" id="ARBA00022989"/>
    </source>
</evidence>
<evidence type="ECO:0000256" key="4">
    <source>
        <dbReference type="ARBA" id="ARBA00023136"/>
    </source>
</evidence>
<keyword evidence="4 7" id="KW-0472">Membrane</keyword>
<evidence type="ECO:0000256" key="5">
    <source>
        <dbReference type="ARBA" id="ARBA00093776"/>
    </source>
</evidence>
<dbReference type="PANTHER" id="PTHR31872:SF4">
    <property type="entry name" value="TRANSMEMBRANE PROTEIN 179"/>
    <property type="match status" value="1"/>
</dbReference>
<evidence type="ECO:0000256" key="2">
    <source>
        <dbReference type="ARBA" id="ARBA00022692"/>
    </source>
</evidence>
<comment type="similarity">
    <text evidence="5">Belongs to the TMEM179 family.</text>
</comment>
<dbReference type="Pfam" id="PF26158">
    <property type="entry name" value="Claudin_TMEM179-179B"/>
    <property type="match status" value="1"/>
</dbReference>
<dbReference type="AlphaFoldDB" id="U5EVG9"/>
<dbReference type="EMBL" id="GANO01001881">
    <property type="protein sequence ID" value="JAB57990.1"/>
    <property type="molecule type" value="mRNA"/>
</dbReference>
<name>U5EVG9_9DIPT</name>
<evidence type="ECO:0000256" key="6">
    <source>
        <dbReference type="SAM" id="MobiDB-lite"/>
    </source>
</evidence>
<dbReference type="InterPro" id="IPR029673">
    <property type="entry name" value="TMEM179"/>
</dbReference>
<reference evidence="8" key="1">
    <citation type="journal article" date="2014" name="Insect Biochem. Mol. Biol.">
        <title>An insight into the sialome of the frog biting fly, Corethrella appendiculata.</title>
        <authorList>
            <person name="Ribeiro J.M.C."/>
            <person name="Chagas A.C."/>
            <person name="Pham V.M."/>
            <person name="Lounibos L.P."/>
            <person name="Calvo E."/>
        </authorList>
    </citation>
    <scope>NUCLEOTIDE SEQUENCE</scope>
    <source>
        <tissue evidence="8">Salivary glands</tissue>
    </source>
</reference>
<keyword evidence="2 7" id="KW-0812">Transmembrane</keyword>
<dbReference type="PANTHER" id="PTHR31872">
    <property type="entry name" value="TRANSMEMBRANE PROTEIN 179"/>
    <property type="match status" value="1"/>
</dbReference>
<evidence type="ECO:0000313" key="8">
    <source>
        <dbReference type="EMBL" id="JAB57990.1"/>
    </source>
</evidence>
<feature type="transmembrane region" description="Helical" evidence="7">
    <location>
        <begin position="12"/>
        <end position="33"/>
    </location>
</feature>
<comment type="subcellular location">
    <subcellularLocation>
        <location evidence="1">Membrane</location>
        <topology evidence="1">Multi-pass membrane protein</topology>
    </subcellularLocation>
</comment>
<evidence type="ECO:0000256" key="1">
    <source>
        <dbReference type="ARBA" id="ARBA00004141"/>
    </source>
</evidence>
<feature type="region of interest" description="Disordered" evidence="6">
    <location>
        <begin position="216"/>
        <end position="238"/>
    </location>
</feature>
<feature type="transmembrane region" description="Helical" evidence="7">
    <location>
        <begin position="97"/>
        <end position="126"/>
    </location>
</feature>
<organism evidence="8">
    <name type="scientific">Corethrella appendiculata</name>
    <dbReference type="NCBI Taxonomy" id="1370023"/>
    <lineage>
        <taxon>Eukaryota</taxon>
        <taxon>Metazoa</taxon>
        <taxon>Ecdysozoa</taxon>
        <taxon>Arthropoda</taxon>
        <taxon>Hexapoda</taxon>
        <taxon>Insecta</taxon>
        <taxon>Pterygota</taxon>
        <taxon>Neoptera</taxon>
        <taxon>Endopterygota</taxon>
        <taxon>Diptera</taxon>
        <taxon>Nematocera</taxon>
        <taxon>Culicoidea</taxon>
        <taxon>Chaoboridae</taxon>
        <taxon>Corethrella</taxon>
    </lineage>
</organism>
<dbReference type="InterPro" id="IPR059010">
    <property type="entry name" value="TMEM179-179B"/>
</dbReference>
<proteinExistence type="evidence at transcript level"/>
<accession>U5EVG9</accession>
<sequence>MALTNIILLSQITGHVVAFILSMCIIVPMGLHVHSFGGHCLLFASGEWKEDGLFYAIWASQSYCNYPIFVGVALFLVSSIQIYRLSVVMYRELEITFLGLFFDVLFGILLCVMTLISAIMITLGFIEWCSDMTQRFPSCETADGQNITSEAISTSGFYIEMGTAQFGAWSSFAVWVGLSVFALLKLINNHEMRNVKVSMYIERQRLMNEDAYRSSLSDTPEQINQQQQQPHSSVPTNA</sequence>
<keyword evidence="3 7" id="KW-1133">Transmembrane helix</keyword>
<feature type="transmembrane region" description="Helical" evidence="7">
    <location>
        <begin position="53"/>
        <end position="77"/>
    </location>
</feature>
<protein>
    <submittedName>
        <fullName evidence="8">Putative conserved plasma membrane protein</fullName>
    </submittedName>
</protein>
<evidence type="ECO:0000256" key="7">
    <source>
        <dbReference type="SAM" id="Phobius"/>
    </source>
</evidence>
<feature type="transmembrane region" description="Helical" evidence="7">
    <location>
        <begin position="166"/>
        <end position="187"/>
    </location>
</feature>